<dbReference type="InterPro" id="IPR002504">
    <property type="entry name" value="NADK"/>
</dbReference>
<dbReference type="GO" id="GO:0003951">
    <property type="term" value="F:NAD+ kinase activity"/>
    <property type="evidence" value="ECO:0007669"/>
    <property type="project" value="InterPro"/>
</dbReference>
<dbReference type="PIRSF" id="PIRSF016907">
    <property type="entry name" value="Kin_ATP-NAD"/>
    <property type="match status" value="1"/>
</dbReference>
<dbReference type="GO" id="GO:0006741">
    <property type="term" value="P:NADP+ biosynthetic process"/>
    <property type="evidence" value="ECO:0007669"/>
    <property type="project" value="InterPro"/>
</dbReference>
<dbReference type="PANTHER" id="PTHR40697:SF2">
    <property type="entry name" value="ATP-NAD KINASE-RELATED"/>
    <property type="match status" value="1"/>
</dbReference>
<dbReference type="AlphaFoldDB" id="A0A940PB41"/>
<dbReference type="Pfam" id="PF20143">
    <property type="entry name" value="NAD_kinase_C"/>
    <property type="match status" value="1"/>
</dbReference>
<dbReference type="InterPro" id="IPR039065">
    <property type="entry name" value="AcoX-like"/>
</dbReference>
<gene>
    <name evidence="1" type="ORF">I6N95_26610</name>
</gene>
<evidence type="ECO:0000313" key="1">
    <source>
        <dbReference type="EMBL" id="MBP1044587.1"/>
    </source>
</evidence>
<proteinExistence type="predicted"/>
<protein>
    <submittedName>
        <fullName evidence="1">ATP-NAD kinase family protein</fullName>
    </submittedName>
</protein>
<dbReference type="Proteomes" id="UP000674938">
    <property type="component" value="Unassembled WGS sequence"/>
</dbReference>
<name>A0A940PB41_9ENTE</name>
<reference evidence="1" key="1">
    <citation type="submission" date="2020-12" db="EMBL/GenBank/DDBJ databases">
        <title>Vagococcus allomyrinae sp. nov. and Enterococcus lavae sp. nov., isolated from the larvae of Allomyrina dichotoma.</title>
        <authorList>
            <person name="Lee S.D."/>
        </authorList>
    </citation>
    <scope>NUCLEOTIDE SEQUENCE</scope>
    <source>
        <strain evidence="1">BWB3-3</strain>
    </source>
</reference>
<dbReference type="RefSeq" id="WP_209533150.1">
    <property type="nucleotide sequence ID" value="NZ_JAEEGA010000034.1"/>
</dbReference>
<accession>A0A940PB41</accession>
<keyword evidence="1" id="KW-0808">Transferase</keyword>
<dbReference type="EMBL" id="JAEEGA010000034">
    <property type="protein sequence ID" value="MBP1044587.1"/>
    <property type="molecule type" value="Genomic_DNA"/>
</dbReference>
<dbReference type="PANTHER" id="PTHR40697">
    <property type="entry name" value="ACETOIN CATABOLISM PROTEIN X"/>
    <property type="match status" value="1"/>
</dbReference>
<keyword evidence="2" id="KW-1185">Reference proteome</keyword>
<keyword evidence="1" id="KW-0418">Kinase</keyword>
<organism evidence="1 2">
    <name type="scientific">Vagococcus allomyrinae</name>
    <dbReference type="NCBI Taxonomy" id="2794353"/>
    <lineage>
        <taxon>Bacteria</taxon>
        <taxon>Bacillati</taxon>
        <taxon>Bacillota</taxon>
        <taxon>Bacilli</taxon>
        <taxon>Lactobacillales</taxon>
        <taxon>Enterococcaceae</taxon>
        <taxon>Vagococcus</taxon>
    </lineage>
</organism>
<comment type="caution">
    <text evidence="1">The sequence shown here is derived from an EMBL/GenBank/DDBJ whole genome shotgun (WGS) entry which is preliminary data.</text>
</comment>
<dbReference type="InterPro" id="IPR011386">
    <property type="entry name" value="Put_ATP-NAD_kin"/>
</dbReference>
<dbReference type="Pfam" id="PF01513">
    <property type="entry name" value="NAD_kinase"/>
    <property type="match status" value="1"/>
</dbReference>
<evidence type="ECO:0000313" key="2">
    <source>
        <dbReference type="Proteomes" id="UP000674938"/>
    </source>
</evidence>
<sequence length="370" mass="40222">MKIGLIINPIAGVGGPAGLKGSDGAEIQELALYRGSTFQSAKKVKIALEALRSVEISFELYTGAGELGEEIVKELGFPCQVFGSKKSKTTSQDTEDLAKVLAKQVELLVFAGGDGTARNIYHAVGLSIPCVGIPTGVKIHSAVYGNSPKAAGQLIARFINHPESAQLVEREVMDIDEEKFRQEIIEARLYGYLEVPYVSQLMQPSKASVKFSEYDVMGIADEIADRMKKLPTDTCFLFGTGGTTFKVMAHLGFSGSLLGVDVVINQAVVIKDATEKALFDLLRGRRVVLILTVIGGQGHILGRGNQQISPRIVRDVLPSDIWIVSTAAKIYHLPNHALRVDTSDWELDQQLAGYWKVIVGWQEQIVCPIV</sequence>